<dbReference type="PANTHER" id="PTHR46959">
    <property type="entry name" value="SULFOQUINOVOSIDASE"/>
    <property type="match status" value="1"/>
</dbReference>
<organism evidence="7 8">
    <name type="scientific">Strongylocentrotus purpuratus</name>
    <name type="common">Purple sea urchin</name>
    <dbReference type="NCBI Taxonomy" id="7668"/>
    <lineage>
        <taxon>Eukaryota</taxon>
        <taxon>Metazoa</taxon>
        <taxon>Echinodermata</taxon>
        <taxon>Eleutherozoa</taxon>
        <taxon>Echinozoa</taxon>
        <taxon>Echinoidea</taxon>
        <taxon>Euechinoidea</taxon>
        <taxon>Echinacea</taxon>
        <taxon>Camarodonta</taxon>
        <taxon>Echinidea</taxon>
        <taxon>Strongylocentrotidae</taxon>
        <taxon>Strongylocentrotus</taxon>
    </lineage>
</organism>
<sequence>MDHIHLLCIIIFATHAPLASSSNSFHFDQSDTHLSVNANDILVIDHKPTSPFVFIGSGSVTTRSQYGNYRIDDFDESRVPLQKFSVGKQEIGEGGVVKTRVTFSVTGCDEKGDVAVDFVSSPDSMYAEFVAVPHGFNRLWIRLHAEEGEKVYGGGEQFTFFDMRGRTFPLWVQEQGVGRNKSSLITLLSNNRDNGGGDYYTTYWAQPTFLSSRKYYAHFTTTSYSEFNFRFDDFHEVYILSGSPGKIHFFTGPSYVDLVGQFTAFQGRQPPIPEWVYNGVVLGLQGGTERMLHYLKMAQDNDIKVSAVWIQDWSGRIRTSFGRRIFWNWQWDPNHYPGLDKVIADLKTKGIQVLVYTNLNLNQEGNLFKEAEQLGYLILNKDGNSYRLDYGEFICGIVDITNPKAAQWYKDRIIKKNMIELGISGWMADFGEYLPTDAYFSNGKSGMDLHNEWPTLWAQINREGVEEAGMLGEILYWMRAGFSGSQRYGVMTWAGDQFVDFSLSDGIASVIPAALSLGISGFGLFHFDIGGFTSLFNYTRTEELMFRYGEMAAFTTMMRTHEGNRPDDNLQFYSNERTLSQLACHTQIFHALNRYRHAVVEENSVRGIPVQRPLFLHYESDPRSYSVQYQYMFGPDLLVAPVYEAGVETWDVYLPPDDWVFMWDETITSMGDETVTVEAPIGMIPVFYRRESQWADLFRDVRDVRNKLYSDVDNGYCSRDKPCP</sequence>
<dbReference type="RefSeq" id="XP_011667608.2">
    <property type="nucleotide sequence ID" value="XM_011669306.2"/>
</dbReference>
<dbReference type="Gene3D" id="3.20.20.80">
    <property type="entry name" value="Glycosidases"/>
    <property type="match status" value="1"/>
</dbReference>
<dbReference type="EnsemblMetazoa" id="XM_011669306">
    <property type="protein sequence ID" value="XP_011667608"/>
    <property type="gene ID" value="LOC100891054"/>
</dbReference>
<dbReference type="Pfam" id="PF21365">
    <property type="entry name" value="Glyco_hydro_31_3rd"/>
    <property type="match status" value="1"/>
</dbReference>
<dbReference type="InterPro" id="IPR011013">
    <property type="entry name" value="Gal_mutarotase_sf_dom"/>
</dbReference>
<dbReference type="EnsemblMetazoa" id="XM_011669305">
    <property type="protein sequence ID" value="XP_011667607"/>
    <property type="gene ID" value="LOC100891054"/>
</dbReference>
<dbReference type="CDD" id="cd06594">
    <property type="entry name" value="GH31_glucosidase_YihQ"/>
    <property type="match status" value="1"/>
</dbReference>
<keyword evidence="2" id="KW-0378">Hydrolase</keyword>
<feature type="domain" description="Glycoside hydrolase family 31 N-terminal" evidence="5">
    <location>
        <begin position="22"/>
        <end position="174"/>
    </location>
</feature>
<dbReference type="RefSeq" id="XP_030854708.1">
    <property type="nucleotide sequence ID" value="XM_030998848.1"/>
</dbReference>
<evidence type="ECO:0000256" key="2">
    <source>
        <dbReference type="RuleBase" id="RU361185"/>
    </source>
</evidence>
<dbReference type="GO" id="GO:0090599">
    <property type="term" value="F:alpha-glucosidase activity"/>
    <property type="evidence" value="ECO:0007669"/>
    <property type="project" value="UniProtKB-ARBA"/>
</dbReference>
<dbReference type="GO" id="GO:0005975">
    <property type="term" value="P:carbohydrate metabolic process"/>
    <property type="evidence" value="ECO:0007669"/>
    <property type="project" value="InterPro"/>
</dbReference>
<dbReference type="InterPro" id="IPR013780">
    <property type="entry name" value="Glyco_hydro_b"/>
</dbReference>
<dbReference type="GO" id="GO:1990929">
    <property type="term" value="F:sulfoquinovosidase activity"/>
    <property type="evidence" value="ECO:0000318"/>
    <property type="project" value="GO_Central"/>
</dbReference>
<evidence type="ECO:0008006" key="9">
    <source>
        <dbReference type="Google" id="ProtNLM"/>
    </source>
</evidence>
<dbReference type="GeneID" id="100891054"/>
<evidence type="ECO:0000313" key="7">
    <source>
        <dbReference type="EnsemblMetazoa" id="XP_003723670"/>
    </source>
</evidence>
<dbReference type="NCBIfam" id="NF007746">
    <property type="entry name" value="PRK10426.1"/>
    <property type="match status" value="1"/>
</dbReference>
<dbReference type="GO" id="GO:0061720">
    <property type="term" value="P:6-sulfoquinovose(1-) catabolic process to glycerone phosphate and 3-sulfolactaldehyde"/>
    <property type="evidence" value="ECO:0000318"/>
    <property type="project" value="GO_Central"/>
</dbReference>
<dbReference type="CDD" id="cd14752">
    <property type="entry name" value="GH31_N"/>
    <property type="match status" value="1"/>
</dbReference>
<dbReference type="GO" id="GO:0030246">
    <property type="term" value="F:carbohydrate binding"/>
    <property type="evidence" value="ECO:0007669"/>
    <property type="project" value="InterPro"/>
</dbReference>
<dbReference type="SUPFAM" id="SSF51445">
    <property type="entry name" value="(Trans)glycosidases"/>
    <property type="match status" value="1"/>
</dbReference>
<feature type="domain" description="Glycoside hydrolase family 31 TIM barrel" evidence="4">
    <location>
        <begin position="288"/>
        <end position="565"/>
    </location>
</feature>
<dbReference type="InterPro" id="IPR052990">
    <property type="entry name" value="Sulfoquinovosidase_GH31"/>
</dbReference>
<dbReference type="InterPro" id="IPR025887">
    <property type="entry name" value="Glyco_hydro_31_N_dom"/>
</dbReference>
<dbReference type="Pfam" id="PF13802">
    <property type="entry name" value="Gal_mutarotas_2"/>
    <property type="match status" value="1"/>
</dbReference>
<dbReference type="EnsemblMetazoa" id="XM_030998846">
    <property type="protein sequence ID" value="XP_030854706"/>
    <property type="gene ID" value="LOC100891054"/>
</dbReference>
<keyword evidence="2" id="KW-0326">Glycosidase</keyword>
<accession>A0A7M7GEE0</accession>
<dbReference type="RefSeq" id="XP_003723670.2">
    <property type="nucleotide sequence ID" value="XM_003723622.3"/>
</dbReference>
<dbReference type="RefSeq" id="XP_011667607.2">
    <property type="nucleotide sequence ID" value="XM_011669305.2"/>
</dbReference>
<feature type="signal peptide" evidence="3">
    <location>
        <begin position="1"/>
        <end position="21"/>
    </location>
</feature>
<protein>
    <recommendedName>
        <fullName evidence="9">Alpha-glucosidase</fullName>
    </recommendedName>
</protein>
<dbReference type="EnsemblMetazoa" id="XM_030998847">
    <property type="protein sequence ID" value="XP_030854707"/>
    <property type="gene ID" value="LOC100891054"/>
</dbReference>
<dbReference type="OrthoDB" id="1334205at2759"/>
<dbReference type="InterPro" id="IPR000322">
    <property type="entry name" value="Glyco_hydro_31_TIM"/>
</dbReference>
<evidence type="ECO:0000259" key="6">
    <source>
        <dbReference type="Pfam" id="PF21365"/>
    </source>
</evidence>
<reference evidence="7" key="2">
    <citation type="submission" date="2021-01" db="UniProtKB">
        <authorList>
            <consortium name="EnsemblMetazoa"/>
        </authorList>
    </citation>
    <scope>IDENTIFICATION</scope>
</reference>
<dbReference type="OMA" id="AQHIKVM"/>
<dbReference type="KEGG" id="spu:100891054"/>
<reference evidence="8" key="1">
    <citation type="submission" date="2015-02" db="EMBL/GenBank/DDBJ databases">
        <title>Genome sequencing for Strongylocentrotus purpuratus.</title>
        <authorList>
            <person name="Murali S."/>
            <person name="Liu Y."/>
            <person name="Vee V."/>
            <person name="English A."/>
            <person name="Wang M."/>
            <person name="Skinner E."/>
            <person name="Han Y."/>
            <person name="Muzny D.M."/>
            <person name="Worley K.C."/>
            <person name="Gibbs R.A."/>
        </authorList>
    </citation>
    <scope>NUCLEOTIDE SEQUENCE</scope>
</reference>
<evidence type="ECO:0000313" key="8">
    <source>
        <dbReference type="Proteomes" id="UP000007110"/>
    </source>
</evidence>
<evidence type="ECO:0000259" key="5">
    <source>
        <dbReference type="Pfam" id="PF13802"/>
    </source>
</evidence>
<proteinExistence type="inferred from homology"/>
<dbReference type="Proteomes" id="UP000007110">
    <property type="component" value="Unassembled WGS sequence"/>
</dbReference>
<feature type="chain" id="PRO_5036206910" description="Alpha-glucosidase" evidence="3">
    <location>
        <begin position="22"/>
        <end position="724"/>
    </location>
</feature>
<dbReference type="EnsemblMetazoa" id="XM_003723622">
    <property type="protein sequence ID" value="XP_003723670"/>
    <property type="gene ID" value="LOC100891054"/>
</dbReference>
<dbReference type="InParanoid" id="A0A7M7GEE0"/>
<keyword evidence="8" id="KW-1185">Reference proteome</keyword>
<dbReference type="RefSeq" id="XP_030854706.1">
    <property type="nucleotide sequence ID" value="XM_030998846.1"/>
</dbReference>
<dbReference type="AlphaFoldDB" id="A0A7M7GEE0"/>
<comment type="similarity">
    <text evidence="1 2">Belongs to the glycosyl hydrolase 31 family.</text>
</comment>
<feature type="domain" description="Glycosyl hydrolase family 31 C-terminal" evidence="6">
    <location>
        <begin position="607"/>
        <end position="691"/>
    </location>
</feature>
<evidence type="ECO:0000256" key="1">
    <source>
        <dbReference type="ARBA" id="ARBA00007806"/>
    </source>
</evidence>
<dbReference type="InterPro" id="IPR017853">
    <property type="entry name" value="GH"/>
</dbReference>
<dbReference type="InterPro" id="IPR044112">
    <property type="entry name" value="YihQ_TIM-like"/>
</dbReference>
<evidence type="ECO:0000259" key="4">
    <source>
        <dbReference type="Pfam" id="PF01055"/>
    </source>
</evidence>
<dbReference type="InterPro" id="IPR048395">
    <property type="entry name" value="Glyco_hydro_31_C"/>
</dbReference>
<dbReference type="SUPFAM" id="SSF51011">
    <property type="entry name" value="Glycosyl hydrolase domain"/>
    <property type="match status" value="1"/>
</dbReference>
<dbReference type="SUPFAM" id="SSF74650">
    <property type="entry name" value="Galactose mutarotase-like"/>
    <property type="match status" value="1"/>
</dbReference>
<keyword evidence="3" id="KW-0732">Signal</keyword>
<dbReference type="PANTHER" id="PTHR46959:SF2">
    <property type="entry name" value="SULFOQUINOVOSIDASE"/>
    <property type="match status" value="1"/>
</dbReference>
<dbReference type="EnsemblMetazoa" id="XM_030998848">
    <property type="protein sequence ID" value="XP_030854708"/>
    <property type="gene ID" value="LOC100891054"/>
</dbReference>
<name>A0A7M7GEE0_STRPU</name>
<dbReference type="Gene3D" id="2.60.40.1180">
    <property type="entry name" value="Golgi alpha-mannosidase II"/>
    <property type="match status" value="1"/>
</dbReference>
<dbReference type="Gene3D" id="2.60.40.1760">
    <property type="entry name" value="glycosyl hydrolase (family 31)"/>
    <property type="match status" value="1"/>
</dbReference>
<dbReference type="RefSeq" id="XP_030854707.1">
    <property type="nucleotide sequence ID" value="XM_030998847.1"/>
</dbReference>
<dbReference type="Pfam" id="PF01055">
    <property type="entry name" value="Glyco_hydro_31_2nd"/>
    <property type="match status" value="1"/>
</dbReference>
<evidence type="ECO:0000256" key="3">
    <source>
        <dbReference type="SAM" id="SignalP"/>
    </source>
</evidence>